<organism evidence="1 2">
    <name type="scientific">[Candida] jaroonii</name>
    <dbReference type="NCBI Taxonomy" id="467808"/>
    <lineage>
        <taxon>Eukaryota</taxon>
        <taxon>Fungi</taxon>
        <taxon>Dikarya</taxon>
        <taxon>Ascomycota</taxon>
        <taxon>Saccharomycotina</taxon>
        <taxon>Pichiomycetes</taxon>
        <taxon>Debaryomycetaceae</taxon>
        <taxon>Yamadazyma</taxon>
    </lineage>
</organism>
<evidence type="ECO:0000313" key="1">
    <source>
        <dbReference type="EMBL" id="CAH6718985.1"/>
    </source>
</evidence>
<name>A0ACA9Y232_9ASCO</name>
<accession>A0ACA9Y232</accession>
<keyword evidence="2" id="KW-1185">Reference proteome</keyword>
<proteinExistence type="predicted"/>
<protein>
    <submittedName>
        <fullName evidence="1">Uncharacterized protein</fullName>
    </submittedName>
</protein>
<dbReference type="EMBL" id="CALSDN010000001">
    <property type="protein sequence ID" value="CAH6718985.1"/>
    <property type="molecule type" value="Genomic_DNA"/>
</dbReference>
<dbReference type="Proteomes" id="UP001152531">
    <property type="component" value="Unassembled WGS sequence"/>
</dbReference>
<reference evidence="1" key="1">
    <citation type="submission" date="2022-06" db="EMBL/GenBank/DDBJ databases">
        <authorList>
            <person name="Legras J.-L."/>
            <person name="Devillers H."/>
            <person name="Grondin C."/>
        </authorList>
    </citation>
    <scope>NUCLEOTIDE SEQUENCE</scope>
    <source>
        <strain evidence="1">CLIB 1444</strain>
    </source>
</reference>
<sequence length="78" mass="9352">MSIDDKVNEAWERAKQLYETKPSERQRATFEFDIPEGLKEVIENNEKKEELNEELKQVIMQAFWVGYYKGFDVSSFDR</sequence>
<evidence type="ECO:0000313" key="2">
    <source>
        <dbReference type="Proteomes" id="UP001152531"/>
    </source>
</evidence>
<gene>
    <name evidence="1" type="ORF">CLIB1444_01S18910</name>
</gene>
<comment type="caution">
    <text evidence="1">The sequence shown here is derived from an EMBL/GenBank/DDBJ whole genome shotgun (WGS) entry which is preliminary data.</text>
</comment>